<dbReference type="Pfam" id="PF00126">
    <property type="entry name" value="HTH_1"/>
    <property type="match status" value="1"/>
</dbReference>
<dbReference type="InterPro" id="IPR005119">
    <property type="entry name" value="LysR_subst-bd"/>
</dbReference>
<dbReference type="GO" id="GO:0003700">
    <property type="term" value="F:DNA-binding transcription factor activity"/>
    <property type="evidence" value="ECO:0007669"/>
    <property type="project" value="InterPro"/>
</dbReference>
<keyword evidence="3" id="KW-0238">DNA-binding</keyword>
<organism evidence="6 7">
    <name type="scientific">Sphingomonas glacialis</name>
    <dbReference type="NCBI Taxonomy" id="658225"/>
    <lineage>
        <taxon>Bacteria</taxon>
        <taxon>Pseudomonadati</taxon>
        <taxon>Pseudomonadota</taxon>
        <taxon>Alphaproteobacteria</taxon>
        <taxon>Sphingomonadales</taxon>
        <taxon>Sphingomonadaceae</taxon>
        <taxon>Sphingomonas</taxon>
    </lineage>
</organism>
<protein>
    <submittedName>
        <fullName evidence="6">LysR family transcriptional regulator</fullName>
    </submittedName>
</protein>
<dbReference type="GO" id="GO:0005829">
    <property type="term" value="C:cytosol"/>
    <property type="evidence" value="ECO:0007669"/>
    <property type="project" value="TreeGrafter"/>
</dbReference>
<evidence type="ECO:0000256" key="4">
    <source>
        <dbReference type="ARBA" id="ARBA00023163"/>
    </source>
</evidence>
<evidence type="ECO:0000256" key="3">
    <source>
        <dbReference type="ARBA" id="ARBA00023125"/>
    </source>
</evidence>
<dbReference type="EMBL" id="RCZC01000007">
    <property type="protein sequence ID" value="TPG49438.1"/>
    <property type="molecule type" value="Genomic_DNA"/>
</dbReference>
<dbReference type="AlphaFoldDB" id="A0A502FIZ5"/>
<evidence type="ECO:0000256" key="1">
    <source>
        <dbReference type="ARBA" id="ARBA00009437"/>
    </source>
</evidence>
<sequence>MRDVKRRRQDGGTRCGIGHGFLDLRQLRRFITVAELGSFNRAAELLAVSQPSLTRSIQLLEDSLDSRLFDRGARGVTLTTLGEQLLPHARIILSERDRALSAISALRGRSGGLVTVGADSSFAMRQLPAALGYMVERHPDIQIVVKEENFADMLDSVREGRLNLALGLRASYLPMGDLLFEQLKIESAGVMIRAGHPVLRRSAPPRLADLAAVPWIVTDQPLVVEGWSKMFLDDGVPVPSIALRTSSLQVTKACILSGNFVALGNHTSYSDEIDAGLVHALDLGYPRYERPAGLFRRAGGKLSPAERAFIAILHEVCGELDAA</sequence>
<dbReference type="InterPro" id="IPR000847">
    <property type="entry name" value="LysR_HTH_N"/>
</dbReference>
<dbReference type="PROSITE" id="PS50931">
    <property type="entry name" value="HTH_LYSR"/>
    <property type="match status" value="1"/>
</dbReference>
<dbReference type="Pfam" id="PF03466">
    <property type="entry name" value="LysR_substrate"/>
    <property type="match status" value="1"/>
</dbReference>
<dbReference type="SUPFAM" id="SSF46785">
    <property type="entry name" value="Winged helix' DNA-binding domain"/>
    <property type="match status" value="1"/>
</dbReference>
<feature type="domain" description="HTH lysR-type" evidence="5">
    <location>
        <begin position="22"/>
        <end position="79"/>
    </location>
</feature>
<gene>
    <name evidence="6" type="ORF">EAH76_19060</name>
</gene>
<comment type="similarity">
    <text evidence="1">Belongs to the LysR transcriptional regulatory family.</text>
</comment>
<dbReference type="Proteomes" id="UP000319931">
    <property type="component" value="Unassembled WGS sequence"/>
</dbReference>
<proteinExistence type="inferred from homology"/>
<reference evidence="6 7" key="1">
    <citation type="journal article" date="2019" name="Environ. Microbiol.">
        <title>Species interactions and distinct microbial communities in high Arctic permafrost affected cryosols are associated with the CH4 and CO2 gas fluxes.</title>
        <authorList>
            <person name="Altshuler I."/>
            <person name="Hamel J."/>
            <person name="Turney S."/>
            <person name="Magnuson E."/>
            <person name="Levesque R."/>
            <person name="Greer C."/>
            <person name="Whyte L.G."/>
        </authorList>
    </citation>
    <scope>NUCLEOTIDE SEQUENCE [LARGE SCALE GENOMIC DNA]</scope>
    <source>
        <strain evidence="6 7">E6.1</strain>
    </source>
</reference>
<evidence type="ECO:0000313" key="6">
    <source>
        <dbReference type="EMBL" id="TPG49438.1"/>
    </source>
</evidence>
<dbReference type="InterPro" id="IPR050950">
    <property type="entry name" value="HTH-type_LysR_regulators"/>
</dbReference>
<dbReference type="Gene3D" id="3.40.190.290">
    <property type="match status" value="1"/>
</dbReference>
<keyword evidence="2" id="KW-0805">Transcription regulation</keyword>
<evidence type="ECO:0000256" key="2">
    <source>
        <dbReference type="ARBA" id="ARBA00023015"/>
    </source>
</evidence>
<dbReference type="SUPFAM" id="SSF53850">
    <property type="entry name" value="Periplasmic binding protein-like II"/>
    <property type="match status" value="1"/>
</dbReference>
<dbReference type="PANTHER" id="PTHR30419:SF8">
    <property type="entry name" value="NITROGEN ASSIMILATION TRANSCRIPTIONAL ACTIVATOR-RELATED"/>
    <property type="match status" value="1"/>
</dbReference>
<dbReference type="PANTHER" id="PTHR30419">
    <property type="entry name" value="HTH-TYPE TRANSCRIPTIONAL REGULATOR YBHD"/>
    <property type="match status" value="1"/>
</dbReference>
<dbReference type="GO" id="GO:0003677">
    <property type="term" value="F:DNA binding"/>
    <property type="evidence" value="ECO:0007669"/>
    <property type="project" value="UniProtKB-KW"/>
</dbReference>
<keyword evidence="4" id="KW-0804">Transcription</keyword>
<keyword evidence="7" id="KW-1185">Reference proteome</keyword>
<dbReference type="FunFam" id="1.10.10.10:FF:000001">
    <property type="entry name" value="LysR family transcriptional regulator"/>
    <property type="match status" value="1"/>
</dbReference>
<evidence type="ECO:0000313" key="7">
    <source>
        <dbReference type="Proteomes" id="UP000319931"/>
    </source>
</evidence>
<dbReference type="Gene3D" id="1.10.10.10">
    <property type="entry name" value="Winged helix-like DNA-binding domain superfamily/Winged helix DNA-binding domain"/>
    <property type="match status" value="1"/>
</dbReference>
<name>A0A502FIZ5_9SPHN</name>
<dbReference type="InterPro" id="IPR036388">
    <property type="entry name" value="WH-like_DNA-bd_sf"/>
</dbReference>
<dbReference type="InterPro" id="IPR036390">
    <property type="entry name" value="WH_DNA-bd_sf"/>
</dbReference>
<accession>A0A502FIZ5</accession>
<comment type="caution">
    <text evidence="6">The sequence shown here is derived from an EMBL/GenBank/DDBJ whole genome shotgun (WGS) entry which is preliminary data.</text>
</comment>
<dbReference type="PRINTS" id="PR00039">
    <property type="entry name" value="HTHLYSR"/>
</dbReference>
<evidence type="ECO:0000259" key="5">
    <source>
        <dbReference type="PROSITE" id="PS50931"/>
    </source>
</evidence>